<dbReference type="Proteomes" id="UP000011864">
    <property type="component" value="Chromosome"/>
</dbReference>
<keyword evidence="1 4" id="KW-0963">Cytoplasm</keyword>
<reference evidence="7 8" key="1">
    <citation type="journal article" date="2013" name="Genome Announc.">
        <title>Complete Genome Sequence of Glaciecola psychrophila Strain 170T.</title>
        <authorList>
            <person name="Yin J."/>
            <person name="Chen J."/>
            <person name="Liu G."/>
            <person name="Yu Y."/>
            <person name="Song L."/>
            <person name="Wang X."/>
            <person name="Qu X."/>
        </authorList>
    </citation>
    <scope>NUCLEOTIDE SEQUENCE [LARGE SCALE GENOMIC DNA]</scope>
    <source>
        <strain evidence="7 8">170</strain>
    </source>
</reference>
<dbReference type="GO" id="GO:0005737">
    <property type="term" value="C:cytoplasm"/>
    <property type="evidence" value="ECO:0007669"/>
    <property type="project" value="UniProtKB-SubCell"/>
</dbReference>
<proteinExistence type="inferred from homology"/>
<dbReference type="InterPro" id="IPR033761">
    <property type="entry name" value="SeqA_N"/>
</dbReference>
<comment type="subcellular location">
    <subcellularLocation>
        <location evidence="4">Cytoplasm</location>
    </subcellularLocation>
</comment>
<keyword evidence="3 4" id="KW-0238">DNA-binding</keyword>
<evidence type="ECO:0000256" key="1">
    <source>
        <dbReference type="ARBA" id="ARBA00022490"/>
    </source>
</evidence>
<dbReference type="Gene3D" id="1.10.1220.10">
    <property type="entry name" value="Met repressor-like"/>
    <property type="match status" value="1"/>
</dbReference>
<protein>
    <recommendedName>
        <fullName evidence="4">Negative modulator of initiation of replication</fullName>
    </recommendedName>
</protein>
<dbReference type="InterPro" id="IPR010985">
    <property type="entry name" value="Ribbon_hlx_hlx"/>
</dbReference>
<evidence type="ECO:0000313" key="8">
    <source>
        <dbReference type="Proteomes" id="UP000011864"/>
    </source>
</evidence>
<evidence type="ECO:0000256" key="3">
    <source>
        <dbReference type="ARBA" id="ARBA00023125"/>
    </source>
</evidence>
<dbReference type="GO" id="GO:0006355">
    <property type="term" value="P:regulation of DNA-templated transcription"/>
    <property type="evidence" value="ECO:0007669"/>
    <property type="project" value="InterPro"/>
</dbReference>
<dbReference type="InterPro" id="IPR026577">
    <property type="entry name" value="SeqA_DNA-bd_C"/>
</dbReference>
<name>K6Z321_9ALTE</name>
<dbReference type="InterPro" id="IPR013321">
    <property type="entry name" value="Arc_rbn_hlx_hlx"/>
</dbReference>
<comment type="function">
    <text evidence="4">Negative regulator of replication initiation, which contributes to regulation of DNA replication and ensures that replication initiation occurs exactly once per chromosome per cell cycle. Binds to pairs of hemimethylated GATC sequences in the oriC region, thus preventing assembly of replication proteins and re-initiation at newly replicated origins. Repression is relieved when the region becomes fully methylated.</text>
</comment>
<dbReference type="InterPro" id="IPR036835">
    <property type="entry name" value="SeqA_DNA-bd_C_sf"/>
</dbReference>
<evidence type="ECO:0000256" key="2">
    <source>
        <dbReference type="ARBA" id="ARBA00022880"/>
    </source>
</evidence>
<dbReference type="OrthoDB" id="5591069at2"/>
<dbReference type="PATRIC" id="fig|1129794.4.peg.3194"/>
<evidence type="ECO:0000313" key="7">
    <source>
        <dbReference type="EMBL" id="AGH45320.1"/>
    </source>
</evidence>
<dbReference type="EMBL" id="CP003837">
    <property type="protein sequence ID" value="AGH45320.1"/>
    <property type="molecule type" value="Genomic_DNA"/>
</dbReference>
<feature type="domain" description="Negative modulator of initiation of replication SeqA N-terminal" evidence="6">
    <location>
        <begin position="1"/>
        <end position="32"/>
    </location>
</feature>
<organism evidence="7 8">
    <name type="scientific">Paraglaciecola psychrophila 170</name>
    <dbReference type="NCBI Taxonomy" id="1129794"/>
    <lineage>
        <taxon>Bacteria</taxon>
        <taxon>Pseudomonadati</taxon>
        <taxon>Pseudomonadota</taxon>
        <taxon>Gammaproteobacteria</taxon>
        <taxon>Alteromonadales</taxon>
        <taxon>Alteromonadaceae</taxon>
        <taxon>Paraglaciecola</taxon>
    </lineage>
</organism>
<comment type="similarity">
    <text evidence="4">Belongs to the SeqA family.</text>
</comment>
<dbReference type="InterPro" id="IPR005621">
    <property type="entry name" value="SeqA"/>
</dbReference>
<dbReference type="STRING" id="1129794.C427_3211"/>
<dbReference type="Pfam" id="PF17206">
    <property type="entry name" value="SeqA_N"/>
    <property type="match status" value="1"/>
</dbReference>
<dbReference type="SUPFAM" id="SSF47598">
    <property type="entry name" value="Ribbon-helix-helix"/>
    <property type="match status" value="1"/>
</dbReference>
<accession>K6Z321</accession>
<evidence type="ECO:0000259" key="5">
    <source>
        <dbReference type="Pfam" id="PF03925"/>
    </source>
</evidence>
<dbReference type="Gene3D" id="1.20.1380.10">
    <property type="entry name" value="Replication modulator SeqA, C-terminal DNA-binding domain"/>
    <property type="match status" value="1"/>
</dbReference>
<dbReference type="SUPFAM" id="SSF82808">
    <property type="entry name" value="Replication modulator SeqA, C-terminal DNA-binding domain"/>
    <property type="match status" value="1"/>
</dbReference>
<dbReference type="PIRSF" id="PIRSF019401">
    <property type="entry name" value="SeqA"/>
    <property type="match status" value="1"/>
</dbReference>
<feature type="domain" description="Replication modulator SeqA C-terminal DNA-binding" evidence="5">
    <location>
        <begin position="83"/>
        <end position="183"/>
    </location>
</feature>
<dbReference type="AlphaFoldDB" id="K6Z321"/>
<keyword evidence="2 4" id="KW-0236">DNA replication inhibitor</keyword>
<gene>
    <name evidence="7" type="ORF">C427_3211</name>
</gene>
<dbReference type="KEGG" id="gps:C427_3211"/>
<dbReference type="GO" id="GO:0003677">
    <property type="term" value="F:DNA binding"/>
    <property type="evidence" value="ECO:0007669"/>
    <property type="project" value="UniProtKB-KW"/>
</dbReference>
<dbReference type="GO" id="GO:0032297">
    <property type="term" value="P:negative regulation of DNA-templated DNA replication initiation"/>
    <property type="evidence" value="ECO:0007669"/>
    <property type="project" value="InterPro"/>
</dbReference>
<sequence>MKSIQIEDDLYHFIASQTQDIGESASDILRRLVMPESLLNIEQANNVDAAKSIFALDNSIGSGSASAQSAEQICQASAVFSELEGQQLQAIPKMVERWLLVLSIIHKYHIQQFSKVLGMSGRNRTYFATDKDTLLATGSSTNPKNVPGSKYWVITNNNTVKKINMLKEVAEQVGFSLSEIEQLITILAPEHI</sequence>
<dbReference type="Pfam" id="PF03925">
    <property type="entry name" value="SeqA"/>
    <property type="match status" value="1"/>
</dbReference>
<dbReference type="eggNOG" id="COG3057">
    <property type="taxonomic scope" value="Bacteria"/>
</dbReference>
<dbReference type="RefSeq" id="WP_007641575.1">
    <property type="nucleotide sequence ID" value="NC_020514.1"/>
</dbReference>
<evidence type="ECO:0000259" key="6">
    <source>
        <dbReference type="Pfam" id="PF17206"/>
    </source>
</evidence>
<keyword evidence="8" id="KW-1185">Reference proteome</keyword>
<dbReference type="HOGENOM" id="CLU_099733_0_0_6"/>
<evidence type="ECO:0000256" key="4">
    <source>
        <dbReference type="PIRNR" id="PIRNR019401"/>
    </source>
</evidence>